<dbReference type="AlphaFoldDB" id="A0A9X1ZMZ3"/>
<keyword evidence="3" id="KW-1185">Reference proteome</keyword>
<dbReference type="InterPro" id="IPR016032">
    <property type="entry name" value="Sig_transdc_resp-reg_C-effctor"/>
</dbReference>
<evidence type="ECO:0000313" key="2">
    <source>
        <dbReference type="EMBL" id="MCL1142875.1"/>
    </source>
</evidence>
<sequence length="374" mass="43286">MQPSNHKGAIEKIYSTVNTAQSWPEVLNHIKHDLNSTCGFMAIRTKADIQPHSFYDIGFDSHYFERYQQHFFEVDLWTQGLFNNRLNYFHANHYICDENQFTHSEIYHDFAKPAQIRFGIGALLCDKNSDLITQIGIMRPKEFERYDDQEIQHANALLPHIQHSISLLHLIEKQQQQILNLESVLYASEHPILICKGKDTVIFHNDLFEQLIFHTKELSIKKNKLLLTNQGLKNALRIRISECLHSIEYNQTLSAPFYSYIGSELYKITVKPWLYREMTSCGIIEHPSVIMNFKPSASKLRLDIAIIQSHFGLTPAESQVCELLTQGMQPDKIAHTRGSHVATVRQQLKSCLAKTQTSTQTELVCLMLRLFLTR</sequence>
<name>A0A9X1ZMZ3_9GAMM</name>
<accession>A0A9X1ZMZ3</accession>
<dbReference type="SMART" id="SM00421">
    <property type="entry name" value="HTH_LUXR"/>
    <property type="match status" value="1"/>
</dbReference>
<dbReference type="InterPro" id="IPR036388">
    <property type="entry name" value="WH-like_DNA-bd_sf"/>
</dbReference>
<dbReference type="SUPFAM" id="SSF46894">
    <property type="entry name" value="C-terminal effector domain of the bipartite response regulators"/>
    <property type="match status" value="1"/>
</dbReference>
<feature type="domain" description="HTH luxR-type" evidence="1">
    <location>
        <begin position="310"/>
        <end position="367"/>
    </location>
</feature>
<dbReference type="GO" id="GO:0003677">
    <property type="term" value="F:DNA binding"/>
    <property type="evidence" value="ECO:0007669"/>
    <property type="project" value="InterPro"/>
</dbReference>
<organism evidence="2 3">
    <name type="scientific">Shewanella gaetbuli</name>
    <dbReference type="NCBI Taxonomy" id="220752"/>
    <lineage>
        <taxon>Bacteria</taxon>
        <taxon>Pseudomonadati</taxon>
        <taxon>Pseudomonadota</taxon>
        <taxon>Gammaproteobacteria</taxon>
        <taxon>Alteromonadales</taxon>
        <taxon>Shewanellaceae</taxon>
        <taxon>Shewanella</taxon>
    </lineage>
</organism>
<dbReference type="InterPro" id="IPR000792">
    <property type="entry name" value="Tscrpt_reg_LuxR_C"/>
</dbReference>
<dbReference type="RefSeq" id="WP_248995555.1">
    <property type="nucleotide sequence ID" value="NZ_JAKIKP010000005.1"/>
</dbReference>
<reference evidence="2" key="1">
    <citation type="submission" date="2022-01" db="EMBL/GenBank/DDBJ databases">
        <title>Whole genome-based taxonomy of the Shewanellaceae.</title>
        <authorList>
            <person name="Martin-Rodriguez A.J."/>
        </authorList>
    </citation>
    <scope>NUCLEOTIDE SEQUENCE</scope>
    <source>
        <strain evidence="2">DSM 16422</strain>
    </source>
</reference>
<protein>
    <submittedName>
        <fullName evidence="2">Helix-turn-helix transcriptional regulator</fullName>
    </submittedName>
</protein>
<comment type="caution">
    <text evidence="2">The sequence shown here is derived from an EMBL/GenBank/DDBJ whole genome shotgun (WGS) entry which is preliminary data.</text>
</comment>
<dbReference type="EMBL" id="JAKIKP010000005">
    <property type="protein sequence ID" value="MCL1142875.1"/>
    <property type="molecule type" value="Genomic_DNA"/>
</dbReference>
<gene>
    <name evidence="2" type="ORF">L2672_09240</name>
</gene>
<dbReference type="Gene3D" id="1.10.10.10">
    <property type="entry name" value="Winged helix-like DNA-binding domain superfamily/Winged helix DNA-binding domain"/>
    <property type="match status" value="1"/>
</dbReference>
<evidence type="ECO:0000313" key="3">
    <source>
        <dbReference type="Proteomes" id="UP001139333"/>
    </source>
</evidence>
<proteinExistence type="predicted"/>
<dbReference type="GO" id="GO:0006355">
    <property type="term" value="P:regulation of DNA-templated transcription"/>
    <property type="evidence" value="ECO:0007669"/>
    <property type="project" value="InterPro"/>
</dbReference>
<evidence type="ECO:0000259" key="1">
    <source>
        <dbReference type="SMART" id="SM00421"/>
    </source>
</evidence>
<dbReference type="Proteomes" id="UP001139333">
    <property type="component" value="Unassembled WGS sequence"/>
</dbReference>